<dbReference type="HAMAP" id="MF_01024">
    <property type="entry name" value="HisD"/>
    <property type="match status" value="1"/>
</dbReference>
<dbReference type="RefSeq" id="WP_116774585.1">
    <property type="nucleotide sequence ID" value="NZ_QDKG01000001.1"/>
</dbReference>
<feature type="binding site" evidence="11 14">
    <location>
        <position position="212"/>
    </location>
    <ligand>
        <name>NAD(+)</name>
        <dbReference type="ChEBI" id="CHEBI:57540"/>
    </ligand>
</feature>
<dbReference type="GO" id="GO:0000105">
    <property type="term" value="P:L-histidine biosynthetic process"/>
    <property type="evidence" value="ECO:0007669"/>
    <property type="project" value="UniProtKB-UniRule"/>
</dbReference>
<keyword evidence="9 11" id="KW-0368">Histidine biosynthesis</keyword>
<dbReference type="Gene3D" id="1.20.5.1300">
    <property type="match status" value="1"/>
</dbReference>
<keyword evidence="7 11" id="KW-0560">Oxidoreductase</keyword>
<evidence type="ECO:0000256" key="10">
    <source>
        <dbReference type="ARBA" id="ARBA00049489"/>
    </source>
</evidence>
<dbReference type="InterPro" id="IPR016161">
    <property type="entry name" value="Ald_DH/histidinol_DH"/>
</dbReference>
<dbReference type="GO" id="GO:0008270">
    <property type="term" value="F:zinc ion binding"/>
    <property type="evidence" value="ECO:0007669"/>
    <property type="project" value="UniProtKB-UniRule"/>
</dbReference>
<evidence type="ECO:0000256" key="16">
    <source>
        <dbReference type="PIRSR" id="PIRSR000099-4"/>
    </source>
</evidence>
<feature type="binding site" evidence="11 16">
    <location>
        <position position="259"/>
    </location>
    <ligand>
        <name>Zn(2+)</name>
        <dbReference type="ChEBI" id="CHEBI:29105"/>
    </ligand>
</feature>
<feature type="active site" description="Proton acceptor" evidence="11 13">
    <location>
        <position position="327"/>
    </location>
</feature>
<dbReference type="AlphaFoldDB" id="A0A2T8HMS8"/>
<keyword evidence="4 11" id="KW-0028">Amino-acid biosynthesis</keyword>
<dbReference type="InterPro" id="IPR001692">
    <property type="entry name" value="Histidinol_DH_CS"/>
</dbReference>
<reference evidence="18 19" key="1">
    <citation type="submission" date="2018-04" db="EMBL/GenBank/DDBJ databases">
        <title>Sphingobacterium cortibacter sp. nov.</title>
        <authorList>
            <person name="Li Y."/>
        </authorList>
    </citation>
    <scope>NUCLEOTIDE SEQUENCE [LARGE SCALE GENOMIC DNA]</scope>
    <source>
        <strain evidence="18 19">2c-3</strain>
    </source>
</reference>
<dbReference type="PROSITE" id="PS00611">
    <property type="entry name" value="HISOL_DEHYDROGENASE"/>
    <property type="match status" value="1"/>
</dbReference>
<comment type="catalytic activity">
    <reaction evidence="10 11">
        <text>L-histidinol + 2 NAD(+) + H2O = L-histidine + 2 NADH + 3 H(+)</text>
        <dbReference type="Rhea" id="RHEA:20641"/>
        <dbReference type="ChEBI" id="CHEBI:15377"/>
        <dbReference type="ChEBI" id="CHEBI:15378"/>
        <dbReference type="ChEBI" id="CHEBI:57540"/>
        <dbReference type="ChEBI" id="CHEBI:57595"/>
        <dbReference type="ChEBI" id="CHEBI:57699"/>
        <dbReference type="ChEBI" id="CHEBI:57945"/>
        <dbReference type="EC" id="1.1.1.23"/>
    </reaction>
</comment>
<comment type="function">
    <text evidence="11">Catalyzes the sequential NAD-dependent oxidations of L-histidinol to L-histidinaldehyde and then to L-histidine.</text>
</comment>
<dbReference type="Proteomes" id="UP000245627">
    <property type="component" value="Unassembled WGS sequence"/>
</dbReference>
<evidence type="ECO:0000313" key="19">
    <source>
        <dbReference type="Proteomes" id="UP000245627"/>
    </source>
</evidence>
<dbReference type="SUPFAM" id="SSF53720">
    <property type="entry name" value="ALDH-like"/>
    <property type="match status" value="1"/>
</dbReference>
<evidence type="ECO:0000256" key="1">
    <source>
        <dbReference type="ARBA" id="ARBA00004940"/>
    </source>
</evidence>
<feature type="binding site" evidence="11 15">
    <location>
        <position position="237"/>
    </location>
    <ligand>
        <name>substrate</name>
    </ligand>
</feature>
<organism evidence="18 19">
    <name type="scientific">Sphingobacterium corticibacter</name>
    <dbReference type="NCBI Taxonomy" id="2171749"/>
    <lineage>
        <taxon>Bacteria</taxon>
        <taxon>Pseudomonadati</taxon>
        <taxon>Bacteroidota</taxon>
        <taxon>Sphingobacteriia</taxon>
        <taxon>Sphingobacteriales</taxon>
        <taxon>Sphingobacteriaceae</taxon>
        <taxon>Sphingobacterium</taxon>
    </lineage>
</organism>
<dbReference type="CDD" id="cd06572">
    <property type="entry name" value="Histidinol_dh"/>
    <property type="match status" value="1"/>
</dbReference>
<keyword evidence="8 11" id="KW-0520">NAD</keyword>
<evidence type="ECO:0000256" key="11">
    <source>
        <dbReference type="HAMAP-Rule" id="MF_01024"/>
    </source>
</evidence>
<keyword evidence="5 11" id="KW-0479">Metal-binding</keyword>
<feature type="binding site" evidence="11 15">
    <location>
        <position position="419"/>
    </location>
    <ligand>
        <name>substrate</name>
    </ligand>
</feature>
<evidence type="ECO:0000256" key="7">
    <source>
        <dbReference type="ARBA" id="ARBA00023002"/>
    </source>
</evidence>
<keyword evidence="6 11" id="KW-0862">Zinc</keyword>
<name>A0A2T8HMS8_9SPHI</name>
<feature type="binding site" evidence="11 15">
    <location>
        <position position="327"/>
    </location>
    <ligand>
        <name>substrate</name>
    </ligand>
</feature>
<evidence type="ECO:0000256" key="17">
    <source>
        <dbReference type="RuleBase" id="RU004175"/>
    </source>
</evidence>
<dbReference type="UniPathway" id="UPA00031">
    <property type="reaction ID" value="UER00014"/>
</dbReference>
<dbReference type="NCBIfam" id="TIGR00069">
    <property type="entry name" value="hisD"/>
    <property type="match status" value="1"/>
</dbReference>
<dbReference type="GO" id="GO:0005829">
    <property type="term" value="C:cytosol"/>
    <property type="evidence" value="ECO:0007669"/>
    <property type="project" value="TreeGrafter"/>
</dbReference>
<evidence type="ECO:0000256" key="5">
    <source>
        <dbReference type="ARBA" id="ARBA00022723"/>
    </source>
</evidence>
<dbReference type="EMBL" id="QDKG01000001">
    <property type="protein sequence ID" value="PVH26726.1"/>
    <property type="molecule type" value="Genomic_DNA"/>
</dbReference>
<dbReference type="FunFam" id="3.40.50.1980:FF:000001">
    <property type="entry name" value="Histidinol dehydrogenase"/>
    <property type="match status" value="1"/>
</dbReference>
<evidence type="ECO:0000313" key="18">
    <source>
        <dbReference type="EMBL" id="PVH26726.1"/>
    </source>
</evidence>
<dbReference type="EC" id="1.1.1.23" evidence="3 11"/>
<dbReference type="InterPro" id="IPR012131">
    <property type="entry name" value="Hstdl_DH"/>
</dbReference>
<feature type="binding site" evidence="11 15">
    <location>
        <position position="259"/>
    </location>
    <ligand>
        <name>substrate</name>
    </ligand>
</feature>
<evidence type="ECO:0000256" key="8">
    <source>
        <dbReference type="ARBA" id="ARBA00023027"/>
    </source>
</evidence>
<dbReference type="InterPro" id="IPR022695">
    <property type="entry name" value="Histidinol_DH_monofunct"/>
</dbReference>
<gene>
    <name evidence="11 18" type="primary">hisD</name>
    <name evidence="18" type="ORF">DC487_03725</name>
</gene>
<sequence>MLKTYQYEQLSAQDIDRLTLRNTDPNNAIQDTVEQIIAQVEQNGDDALRQLALKYDQISLDALYLDEAEIEALAATISRQQQRALEIAFQNIHKFHATQLKKERTIETMPGVTCWREVRPIEKVGLYIPGGSAVLPSTLLMLGVPARIAGCKEIVVCSPPQKDGKVNGFIAYCLKLLQIKKIYLTGGAQAVAAMAYGTESVPRVDKIFGPGNQFVTKAKSLIQSRTQVSIDMPAGPSEVLVIADESANADYIAADLLAQAEHGADSQAVLVSTSSSLIEAVNQALLLQLGELPRAAIAQKAIENSYAICTTDITTALAFSNKYAPEHLIIQSDDWKRLVYGVQNAGSVFLGHLTPESVGDYASGTNHTLPTSGYARSYSGVSVDSFVKKITFQQLSQDGLRQIGSTVEILAELEGLQAHKNAVSIRLKDLES</sequence>
<evidence type="ECO:0000256" key="15">
    <source>
        <dbReference type="PIRSR" id="PIRSR000099-3"/>
    </source>
</evidence>
<feature type="binding site" evidence="11 14">
    <location>
        <position position="189"/>
    </location>
    <ligand>
        <name>NAD(+)</name>
        <dbReference type="ChEBI" id="CHEBI:57540"/>
    </ligand>
</feature>
<dbReference type="PANTHER" id="PTHR21256:SF2">
    <property type="entry name" value="HISTIDINE BIOSYNTHESIS TRIFUNCTIONAL PROTEIN"/>
    <property type="match status" value="1"/>
</dbReference>
<protein>
    <recommendedName>
        <fullName evidence="3 11">Histidinol dehydrogenase</fullName>
        <shortName evidence="11">HDH</shortName>
        <ecNumber evidence="3 11">1.1.1.23</ecNumber>
    </recommendedName>
</protein>
<dbReference type="PANTHER" id="PTHR21256">
    <property type="entry name" value="HISTIDINOL DEHYDROGENASE HDH"/>
    <property type="match status" value="1"/>
</dbReference>
<comment type="pathway">
    <text evidence="1 11">Amino-acid biosynthesis; L-histidine biosynthesis; L-histidine from 5-phospho-alpha-D-ribose 1-diphosphate: step 9/9.</text>
</comment>
<feature type="binding site" evidence="11 15">
    <location>
        <position position="414"/>
    </location>
    <ligand>
        <name>substrate</name>
    </ligand>
</feature>
<feature type="binding site" evidence="11 15">
    <location>
        <position position="360"/>
    </location>
    <ligand>
        <name>substrate</name>
    </ligand>
</feature>
<dbReference type="Pfam" id="PF00815">
    <property type="entry name" value="Histidinol_dh"/>
    <property type="match status" value="1"/>
</dbReference>
<feature type="binding site" evidence="11 16">
    <location>
        <position position="419"/>
    </location>
    <ligand>
        <name>Zn(2+)</name>
        <dbReference type="ChEBI" id="CHEBI:29105"/>
    </ligand>
</feature>
<dbReference type="FunFam" id="1.20.5.1300:FF:000002">
    <property type="entry name" value="Histidinol dehydrogenase, chloroplastic"/>
    <property type="match status" value="1"/>
</dbReference>
<dbReference type="PIRSF" id="PIRSF000099">
    <property type="entry name" value="Histidinol_dh"/>
    <property type="match status" value="1"/>
</dbReference>
<keyword evidence="19" id="KW-1185">Reference proteome</keyword>
<feature type="binding site" evidence="11 16">
    <location>
        <position position="360"/>
    </location>
    <ligand>
        <name>Zn(2+)</name>
        <dbReference type="ChEBI" id="CHEBI:29105"/>
    </ligand>
</feature>
<evidence type="ECO:0000256" key="6">
    <source>
        <dbReference type="ARBA" id="ARBA00022833"/>
    </source>
</evidence>
<evidence type="ECO:0000256" key="13">
    <source>
        <dbReference type="PIRSR" id="PIRSR000099-1"/>
    </source>
</evidence>
<comment type="caution">
    <text evidence="18">The sequence shown here is derived from an EMBL/GenBank/DDBJ whole genome shotgun (WGS) entry which is preliminary data.</text>
</comment>
<dbReference type="OrthoDB" id="9805269at2"/>
<comment type="similarity">
    <text evidence="2 11 12 17">Belongs to the histidinol dehydrogenase family.</text>
</comment>
<dbReference type="GO" id="GO:0051287">
    <property type="term" value="F:NAD binding"/>
    <property type="evidence" value="ECO:0007669"/>
    <property type="project" value="InterPro"/>
</dbReference>
<evidence type="ECO:0000256" key="9">
    <source>
        <dbReference type="ARBA" id="ARBA00023102"/>
    </source>
</evidence>
<feature type="binding site" evidence="11 15">
    <location>
        <position position="262"/>
    </location>
    <ligand>
        <name>substrate</name>
    </ligand>
</feature>
<feature type="active site" description="Proton acceptor" evidence="11 13">
    <location>
        <position position="326"/>
    </location>
</feature>
<dbReference type="GO" id="GO:0004399">
    <property type="term" value="F:histidinol dehydrogenase activity"/>
    <property type="evidence" value="ECO:0007669"/>
    <property type="project" value="UniProtKB-UniRule"/>
</dbReference>
<evidence type="ECO:0000256" key="12">
    <source>
        <dbReference type="PIRNR" id="PIRNR000099"/>
    </source>
</evidence>
<dbReference type="FunFam" id="3.40.50.1980:FF:000050">
    <property type="entry name" value="Histidine biosynthesis trifunctional protein"/>
    <property type="match status" value="1"/>
</dbReference>
<evidence type="ECO:0000256" key="3">
    <source>
        <dbReference type="ARBA" id="ARBA00012965"/>
    </source>
</evidence>
<proteinExistence type="inferred from homology"/>
<feature type="binding site" evidence="11 14">
    <location>
        <position position="127"/>
    </location>
    <ligand>
        <name>NAD(+)</name>
        <dbReference type="ChEBI" id="CHEBI:57540"/>
    </ligand>
</feature>
<evidence type="ECO:0000256" key="4">
    <source>
        <dbReference type="ARBA" id="ARBA00022605"/>
    </source>
</evidence>
<comment type="cofactor">
    <cofactor evidence="11 16">
        <name>Zn(2+)</name>
        <dbReference type="ChEBI" id="CHEBI:29105"/>
    </cofactor>
    <text evidence="11 16">Binds 1 zinc ion per subunit.</text>
</comment>
<accession>A0A2T8HMS8</accession>
<dbReference type="PRINTS" id="PR00083">
    <property type="entry name" value="HOLDHDRGNASE"/>
</dbReference>
<feature type="binding site" evidence="11 16">
    <location>
        <position position="262"/>
    </location>
    <ligand>
        <name>Zn(2+)</name>
        <dbReference type="ChEBI" id="CHEBI:29105"/>
    </ligand>
</feature>
<evidence type="ECO:0000256" key="14">
    <source>
        <dbReference type="PIRSR" id="PIRSR000099-2"/>
    </source>
</evidence>
<evidence type="ECO:0000256" key="2">
    <source>
        <dbReference type="ARBA" id="ARBA00010178"/>
    </source>
</evidence>
<dbReference type="Gene3D" id="3.40.50.1980">
    <property type="entry name" value="Nitrogenase molybdenum iron protein domain"/>
    <property type="match status" value="2"/>
</dbReference>